<evidence type="ECO:0008006" key="4">
    <source>
        <dbReference type="Google" id="ProtNLM"/>
    </source>
</evidence>
<reference evidence="2 3" key="1">
    <citation type="submission" date="2015-01" db="EMBL/GenBank/DDBJ databases">
        <title>The Genome Sequence of Exophiala spinifera CBS89968.</title>
        <authorList>
            <consortium name="The Broad Institute Genomics Platform"/>
            <person name="Cuomo C."/>
            <person name="de Hoog S."/>
            <person name="Gorbushina A."/>
            <person name="Stielow B."/>
            <person name="Teixiera M."/>
            <person name="Abouelleil A."/>
            <person name="Chapman S.B."/>
            <person name="Priest M."/>
            <person name="Young S.K."/>
            <person name="Wortman J."/>
            <person name="Nusbaum C."/>
            <person name="Birren B."/>
        </authorList>
    </citation>
    <scope>NUCLEOTIDE SEQUENCE [LARGE SCALE GENOMIC DNA]</scope>
    <source>
        <strain evidence="2 3">CBS 89968</strain>
    </source>
</reference>
<organism evidence="2 3">
    <name type="scientific">Exophiala spinifera</name>
    <dbReference type="NCBI Taxonomy" id="91928"/>
    <lineage>
        <taxon>Eukaryota</taxon>
        <taxon>Fungi</taxon>
        <taxon>Dikarya</taxon>
        <taxon>Ascomycota</taxon>
        <taxon>Pezizomycotina</taxon>
        <taxon>Eurotiomycetes</taxon>
        <taxon>Chaetothyriomycetidae</taxon>
        <taxon>Chaetothyriales</taxon>
        <taxon>Herpotrichiellaceae</taxon>
        <taxon>Exophiala</taxon>
    </lineage>
</organism>
<dbReference type="HOGENOM" id="CLU_2176975_0_0_1"/>
<dbReference type="Proteomes" id="UP000053328">
    <property type="component" value="Unassembled WGS sequence"/>
</dbReference>
<accession>A0A0D2BFE0</accession>
<evidence type="ECO:0000313" key="2">
    <source>
        <dbReference type="EMBL" id="KIW17718.1"/>
    </source>
</evidence>
<keyword evidence="1" id="KW-0812">Transmembrane</keyword>
<sequence>MSAKTATTIPEEFIRESFYTRFIVAPVLFVSFLISLFFIDRQTAGGIFGQSNSKHAYYHSHQRKLAKKEMDEAFQLRRKVILALCVLSAVVLAFVAWGIEWTVWKVRA</sequence>
<evidence type="ECO:0000313" key="3">
    <source>
        <dbReference type="Proteomes" id="UP000053328"/>
    </source>
</evidence>
<dbReference type="AlphaFoldDB" id="A0A0D2BFE0"/>
<feature type="transmembrane region" description="Helical" evidence="1">
    <location>
        <begin position="18"/>
        <end position="39"/>
    </location>
</feature>
<keyword evidence="1" id="KW-1133">Transmembrane helix</keyword>
<proteinExistence type="predicted"/>
<feature type="transmembrane region" description="Helical" evidence="1">
    <location>
        <begin position="80"/>
        <end position="99"/>
    </location>
</feature>
<gene>
    <name evidence="2" type="ORF">PV08_04913</name>
</gene>
<keyword evidence="3" id="KW-1185">Reference proteome</keyword>
<dbReference type="OrthoDB" id="4156595at2759"/>
<dbReference type="RefSeq" id="XP_016237934.1">
    <property type="nucleotide sequence ID" value="XM_016379257.1"/>
</dbReference>
<keyword evidence="1" id="KW-0472">Membrane</keyword>
<protein>
    <recommendedName>
        <fullName evidence="4">Transmembrane protein</fullName>
    </recommendedName>
</protein>
<dbReference type="VEuPathDB" id="FungiDB:PV08_04913"/>
<name>A0A0D2BFE0_9EURO</name>
<evidence type="ECO:0000256" key="1">
    <source>
        <dbReference type="SAM" id="Phobius"/>
    </source>
</evidence>
<dbReference type="EMBL" id="KN847494">
    <property type="protein sequence ID" value="KIW17718.1"/>
    <property type="molecule type" value="Genomic_DNA"/>
</dbReference>
<dbReference type="GeneID" id="27331996"/>